<evidence type="ECO:0000313" key="1">
    <source>
        <dbReference type="EMBL" id="QAY73511.1"/>
    </source>
</evidence>
<dbReference type="InterPro" id="IPR050426">
    <property type="entry name" value="Glycosyltransferase_28"/>
</dbReference>
<dbReference type="Gene3D" id="3.40.50.2000">
    <property type="entry name" value="Glycogen Phosphorylase B"/>
    <property type="match status" value="2"/>
</dbReference>
<accession>A0A4V0YH53</accession>
<dbReference type="AlphaFoldDB" id="A0A4V0YH53"/>
<dbReference type="Proteomes" id="UP000291259">
    <property type="component" value="Chromosome"/>
</dbReference>
<name>A0A4V0YH53_9MICO</name>
<dbReference type="EMBL" id="CP035491">
    <property type="protein sequence ID" value="QAY73511.1"/>
    <property type="molecule type" value="Genomic_DNA"/>
</dbReference>
<dbReference type="GO" id="GO:0017000">
    <property type="term" value="P:antibiotic biosynthetic process"/>
    <property type="evidence" value="ECO:0007669"/>
    <property type="project" value="UniProtKB-ARBA"/>
</dbReference>
<dbReference type="CDD" id="cd03784">
    <property type="entry name" value="GT1_Gtf-like"/>
    <property type="match status" value="1"/>
</dbReference>
<keyword evidence="2" id="KW-1185">Reference proteome</keyword>
<dbReference type="SUPFAM" id="SSF53756">
    <property type="entry name" value="UDP-Glycosyltransferase/glycogen phosphorylase"/>
    <property type="match status" value="1"/>
</dbReference>
<keyword evidence="1" id="KW-0808">Transferase</keyword>
<sequence length="442" mass="46054">MRYLMAVWDGGGATPPNLGVARLLIERGHEVVVYGDPSVAEGILATGATHRQWPTAPQRVSSAIEDDLLRDWEPATPMGAFARLRDRLVTGASGRFAADVAAAIDEATALAEAGSGAPFDVVLADGMLFGALVAAEARGIPNAALVGSVYLAPNPDRPLFGLGLAPARGPLGRLRDRLGFALTNAGWDTGLRDLNTTRARYGLAPLKHVWSQWDRADRVLILTGAAFDNTAPVPANVRWVGPVLEDLPADGALDLPPGDAPLVVVGLSSSYMQQELLLRHIAVALAQLPVRAVITTGPAIDPADVPAAAHVRVVRAASHTALFEHASLVVTHAGHGTVIKALAAGVPLLCLPIARDQPDNAKRVVRHGAGRVLSKRADASAIAQAVVDMLATPTYAAAAAALGERIRAEIASGVLVAELEALPGRALARERAGETSAQEDPR</sequence>
<gene>
    <name evidence="1" type="ORF">ET445_09355</name>
</gene>
<evidence type="ECO:0000313" key="2">
    <source>
        <dbReference type="Proteomes" id="UP000291259"/>
    </source>
</evidence>
<reference evidence="1 2" key="1">
    <citation type="submission" date="2019-01" db="EMBL/GenBank/DDBJ databases">
        <title>Genome sequencing of strain FW100M-8.</title>
        <authorList>
            <person name="Heo J."/>
            <person name="Kim S.-J."/>
            <person name="Kim J.-S."/>
            <person name="Hong S.-B."/>
            <person name="Kwon S.-W."/>
        </authorList>
    </citation>
    <scope>NUCLEOTIDE SEQUENCE [LARGE SCALE GENOMIC DNA]</scope>
    <source>
        <strain evidence="1 2">FW100M-8</strain>
    </source>
</reference>
<dbReference type="GO" id="GO:0008194">
    <property type="term" value="F:UDP-glycosyltransferase activity"/>
    <property type="evidence" value="ECO:0007669"/>
    <property type="project" value="InterPro"/>
</dbReference>
<organism evidence="1 2">
    <name type="scientific">Agromyces protaetiae</name>
    <dbReference type="NCBI Taxonomy" id="2509455"/>
    <lineage>
        <taxon>Bacteria</taxon>
        <taxon>Bacillati</taxon>
        <taxon>Actinomycetota</taxon>
        <taxon>Actinomycetes</taxon>
        <taxon>Micrococcales</taxon>
        <taxon>Microbacteriaceae</taxon>
        <taxon>Agromyces</taxon>
    </lineage>
</organism>
<dbReference type="Pfam" id="PF00201">
    <property type="entry name" value="UDPGT"/>
    <property type="match status" value="1"/>
</dbReference>
<dbReference type="KEGG" id="agf:ET445_09355"/>
<protein>
    <submittedName>
        <fullName evidence="1">Glycosyltransferase</fullName>
    </submittedName>
</protein>
<dbReference type="OrthoDB" id="6620093at2"/>
<proteinExistence type="predicted"/>
<dbReference type="PANTHER" id="PTHR48050:SF13">
    <property type="entry name" value="STEROL 3-BETA-GLUCOSYLTRANSFERASE UGT80A2"/>
    <property type="match status" value="1"/>
</dbReference>
<dbReference type="InterPro" id="IPR002213">
    <property type="entry name" value="UDP_glucos_trans"/>
</dbReference>
<dbReference type="RefSeq" id="WP_129190846.1">
    <property type="nucleotide sequence ID" value="NZ_CP035491.1"/>
</dbReference>
<dbReference type="PANTHER" id="PTHR48050">
    <property type="entry name" value="STEROL 3-BETA-GLUCOSYLTRANSFERASE"/>
    <property type="match status" value="1"/>
</dbReference>